<protein>
    <recommendedName>
        <fullName evidence="3">Endonuclease/exonuclease/phosphatase</fullName>
    </recommendedName>
</protein>
<name>A0ABQ7VYN2_SOLTU</name>
<dbReference type="Proteomes" id="UP000826656">
    <property type="component" value="Unassembled WGS sequence"/>
</dbReference>
<comment type="caution">
    <text evidence="1">The sequence shown here is derived from an EMBL/GenBank/DDBJ whole genome shotgun (WGS) entry which is preliminary data.</text>
</comment>
<reference evidence="1 2" key="1">
    <citation type="journal article" date="2021" name="bioRxiv">
        <title>Chromosome-scale and haplotype-resolved genome assembly of a tetraploid potato cultivar.</title>
        <authorList>
            <person name="Sun H."/>
            <person name="Jiao W.-B."/>
            <person name="Krause K."/>
            <person name="Campoy J.A."/>
            <person name="Goel M."/>
            <person name="Folz-Donahue K."/>
            <person name="Kukat C."/>
            <person name="Huettel B."/>
            <person name="Schneeberger K."/>
        </authorList>
    </citation>
    <scope>NUCLEOTIDE SEQUENCE [LARGE SCALE GENOMIC DNA]</scope>
    <source>
        <strain evidence="1">SolTubOtavaFocal</strain>
        <tissue evidence="1">Leaves</tissue>
    </source>
</reference>
<evidence type="ECO:0000313" key="1">
    <source>
        <dbReference type="EMBL" id="KAH0773619.1"/>
    </source>
</evidence>
<accession>A0ABQ7VYN2</accession>
<organism evidence="1 2">
    <name type="scientific">Solanum tuberosum</name>
    <name type="common">Potato</name>
    <dbReference type="NCBI Taxonomy" id="4113"/>
    <lineage>
        <taxon>Eukaryota</taxon>
        <taxon>Viridiplantae</taxon>
        <taxon>Streptophyta</taxon>
        <taxon>Embryophyta</taxon>
        <taxon>Tracheophyta</taxon>
        <taxon>Spermatophyta</taxon>
        <taxon>Magnoliopsida</taxon>
        <taxon>eudicotyledons</taxon>
        <taxon>Gunneridae</taxon>
        <taxon>Pentapetalae</taxon>
        <taxon>asterids</taxon>
        <taxon>lamiids</taxon>
        <taxon>Solanales</taxon>
        <taxon>Solanaceae</taxon>
        <taxon>Solanoideae</taxon>
        <taxon>Solaneae</taxon>
        <taxon>Solanum</taxon>
    </lineage>
</organism>
<evidence type="ECO:0000313" key="2">
    <source>
        <dbReference type="Proteomes" id="UP000826656"/>
    </source>
</evidence>
<dbReference type="EMBL" id="JAIVGD010000005">
    <property type="protein sequence ID" value="KAH0773619.1"/>
    <property type="molecule type" value="Genomic_DNA"/>
</dbReference>
<proteinExistence type="predicted"/>
<sequence length="119" mass="14037">MPSCKALFLPEGISDHYPTKVVLNEEYKTKKGFQFCNVWTKHSKFLPIVQEGWKAHIEDGMMYQVVRKLKLLKKKLRVLHVEEFQNIVSEANANRGKLKHAQMQLQRYPYSIDCQQRDS</sequence>
<evidence type="ECO:0008006" key="3">
    <source>
        <dbReference type="Google" id="ProtNLM"/>
    </source>
</evidence>
<gene>
    <name evidence="1" type="ORF">KY290_010756</name>
</gene>
<keyword evidence="2" id="KW-1185">Reference proteome</keyword>